<reference evidence="1 2" key="1">
    <citation type="journal article" date="2014" name="Virology">
        <title>The complete genome sequence of the Alphaentomopoxvirus Anomala cuprea entomopoxvirus, including its terminal hairpin loop sequences, suggests a potentially unique mode of apoptosis inhibition and mode of DNA replication.</title>
        <authorList>
            <person name="Mitsuhashi W."/>
            <person name="Miyamoto K."/>
            <person name="Wada S."/>
        </authorList>
    </citation>
    <scope>NUCLEOTIDE SEQUENCE [LARGE SCALE GENOMIC DNA]</scope>
    <source>
        <strain evidence="1">CV6M</strain>
    </source>
</reference>
<proteinExistence type="predicted"/>
<name>W6JLA7_9POXV</name>
<sequence>MFNSKIITDNFNMSYKIMNNNLNINFNKIYNSTHKIDVLDKCFVIYNINLNTNYILNSIDGSPIFSNNFSISKNMLFINKYKFETHISTIDKYQGYLLIITSSSRNTFTLSFGQYNKKITRTNCLLLLRNNISFDFICNTKSAYILMLYITDRNNIIYKYNFNIYKYNKFYVKLFNNDKKKIYKLLSNKYYSAIDKYIISLLQYYNIKFKLIYAKIIENILYYNNINICINDVIVINKLENKYQYILLINF</sequence>
<dbReference type="Proteomes" id="UP000174145">
    <property type="component" value="Segment"/>
</dbReference>
<dbReference type="GeneID" id="18263480"/>
<protein>
    <submittedName>
        <fullName evidence="1">Uncharacterized protein</fullName>
    </submittedName>
</protein>
<organism evidence="1 2">
    <name type="scientific">Alphaentomopoxvirus acuprea</name>
    <dbReference type="NCBI Taxonomy" id="62099"/>
    <lineage>
        <taxon>Viruses</taxon>
        <taxon>Varidnaviria</taxon>
        <taxon>Bamfordvirae</taxon>
        <taxon>Nucleocytoviricota</taxon>
        <taxon>Pokkesviricetes</taxon>
        <taxon>Chitovirales</taxon>
        <taxon>Poxviridae</taxon>
        <taxon>Entomopoxvirinae</taxon>
        <taxon>Alphaentomopoxvirus</taxon>
    </lineage>
</organism>
<evidence type="ECO:0000313" key="1">
    <source>
        <dbReference type="EMBL" id="BAO49411.1"/>
    </source>
</evidence>
<dbReference type="KEGG" id="vg:18263480"/>
<dbReference type="EMBL" id="AP013055">
    <property type="protein sequence ID" value="BAO49411.1"/>
    <property type="molecule type" value="Genomic_DNA"/>
</dbReference>
<accession>W6JLA7</accession>
<dbReference type="RefSeq" id="YP_009001524.1">
    <property type="nucleotide sequence ID" value="NC_023426.1"/>
</dbReference>
<keyword evidence="2" id="KW-1185">Reference proteome</keyword>
<evidence type="ECO:0000313" key="2">
    <source>
        <dbReference type="Proteomes" id="UP000174145"/>
    </source>
</evidence>